<reference evidence="1" key="1">
    <citation type="submission" date="2021-02" db="EMBL/GenBank/DDBJ databases">
        <authorList>
            <person name="Nowell W R."/>
        </authorList>
    </citation>
    <scope>NUCLEOTIDE SEQUENCE</scope>
    <source>
        <strain evidence="1">Ploen Becks lab</strain>
    </source>
</reference>
<dbReference type="EMBL" id="CAJNOC010004654">
    <property type="protein sequence ID" value="CAF1029192.1"/>
    <property type="molecule type" value="Genomic_DNA"/>
</dbReference>
<comment type="caution">
    <text evidence="1">The sequence shown here is derived from an EMBL/GenBank/DDBJ whole genome shotgun (WGS) entry which is preliminary data.</text>
</comment>
<dbReference type="AlphaFoldDB" id="A0A814J139"/>
<evidence type="ECO:0000313" key="2">
    <source>
        <dbReference type="Proteomes" id="UP000663879"/>
    </source>
</evidence>
<keyword evidence="2" id="KW-1185">Reference proteome</keyword>
<gene>
    <name evidence="1" type="ORF">OXX778_LOCUS17779</name>
</gene>
<name>A0A814J139_9BILA</name>
<proteinExistence type="predicted"/>
<dbReference type="Proteomes" id="UP000663879">
    <property type="component" value="Unassembled WGS sequence"/>
</dbReference>
<evidence type="ECO:0000313" key="1">
    <source>
        <dbReference type="EMBL" id="CAF1029192.1"/>
    </source>
</evidence>
<sequence length="138" mass="16355">MLSNEIDSYNFDTIQNNPNLIEILNLALRKSYRLILDHYLKTLNYLLNNNQEHTKLQRYNSLTEIFNNNLYFDLNSTCSTKNLNLFKAIEYLLSMDNFDIKLLASYKPEFKESLNFLNFDFVNSIIPNILLNSNNRID</sequence>
<organism evidence="1 2">
    <name type="scientific">Brachionus calyciflorus</name>
    <dbReference type="NCBI Taxonomy" id="104777"/>
    <lineage>
        <taxon>Eukaryota</taxon>
        <taxon>Metazoa</taxon>
        <taxon>Spiralia</taxon>
        <taxon>Gnathifera</taxon>
        <taxon>Rotifera</taxon>
        <taxon>Eurotatoria</taxon>
        <taxon>Monogononta</taxon>
        <taxon>Pseudotrocha</taxon>
        <taxon>Ploima</taxon>
        <taxon>Brachionidae</taxon>
        <taxon>Brachionus</taxon>
    </lineage>
</organism>
<accession>A0A814J139</accession>
<protein>
    <submittedName>
        <fullName evidence="1">Uncharacterized protein</fullName>
    </submittedName>
</protein>